<dbReference type="InterPro" id="IPR028325">
    <property type="entry name" value="VG_K_chnl"/>
</dbReference>
<sequence>MALAGPAMEYERHSALMRLVGFGGVDSNENEKALKWGRRFEGPMVLAAIWILIDWYLQSKGISNSYTAFTSDWLIWLLFLSELLVMLTLVDDRIKYLKHNWMSPLIVLGGLPVLWGVDTFYAGILRTLRLALTIGIFLRVSKDTRDLLSRHNLGITLFICFVILVISGLLISGIDPAFETPLDGLWWAWVTVTTVGYGDLVPATTEGRIFGSLLILMGLAMFSMLTASFSVFFIEQDERELSEKEERNIERIERVEEKLDKIEKQLDMTLLVLAKIAEKEQQSASKEAKNNSQDSD</sequence>
<feature type="coiled-coil region" evidence="8">
    <location>
        <begin position="234"/>
        <end position="272"/>
    </location>
</feature>
<keyword evidence="3 9" id="KW-0812">Transmembrane</keyword>
<keyword evidence="5" id="KW-0406">Ion transport</keyword>
<evidence type="ECO:0000256" key="1">
    <source>
        <dbReference type="ARBA" id="ARBA00004141"/>
    </source>
</evidence>
<comment type="caution">
    <text evidence="11">The sequence shown here is derived from an EMBL/GenBank/DDBJ whole genome shotgun (WGS) entry which is preliminary data.</text>
</comment>
<keyword evidence="12" id="KW-1185">Reference proteome</keyword>
<evidence type="ECO:0000256" key="6">
    <source>
        <dbReference type="ARBA" id="ARBA00023136"/>
    </source>
</evidence>
<feature type="transmembrane region" description="Helical" evidence="9">
    <location>
        <begin position="73"/>
        <end position="89"/>
    </location>
</feature>
<protein>
    <submittedName>
        <fullName evidence="11">Ion transport protein</fullName>
    </submittedName>
</protein>
<evidence type="ECO:0000256" key="7">
    <source>
        <dbReference type="ARBA" id="ARBA00023303"/>
    </source>
</evidence>
<dbReference type="GO" id="GO:0001508">
    <property type="term" value="P:action potential"/>
    <property type="evidence" value="ECO:0007669"/>
    <property type="project" value="TreeGrafter"/>
</dbReference>
<feature type="domain" description="Potassium channel" evidence="10">
    <location>
        <begin position="161"/>
        <end position="233"/>
    </location>
</feature>
<dbReference type="Pfam" id="PF07885">
    <property type="entry name" value="Ion_trans_2"/>
    <property type="match status" value="1"/>
</dbReference>
<evidence type="ECO:0000259" key="10">
    <source>
        <dbReference type="Pfam" id="PF07885"/>
    </source>
</evidence>
<evidence type="ECO:0000313" key="11">
    <source>
        <dbReference type="EMBL" id="EAR59828.1"/>
    </source>
</evidence>
<gene>
    <name evidence="11" type="ORF">MED92_12611</name>
</gene>
<dbReference type="GO" id="GO:0005249">
    <property type="term" value="F:voltage-gated potassium channel activity"/>
    <property type="evidence" value="ECO:0007669"/>
    <property type="project" value="InterPro"/>
</dbReference>
<keyword evidence="2" id="KW-0813">Transport</keyword>
<accession>A0A7U8C1P9</accession>
<dbReference type="AlphaFoldDB" id="A0A7U8C1P9"/>
<keyword evidence="7" id="KW-0407">Ion channel</keyword>
<keyword evidence="4 9" id="KW-1133">Transmembrane helix</keyword>
<dbReference type="Proteomes" id="UP000002171">
    <property type="component" value="Unassembled WGS sequence"/>
</dbReference>
<dbReference type="SUPFAM" id="SSF81324">
    <property type="entry name" value="Voltage-gated potassium channels"/>
    <property type="match status" value="1"/>
</dbReference>
<dbReference type="PANTHER" id="PTHR11537">
    <property type="entry name" value="VOLTAGE-GATED POTASSIUM CHANNEL"/>
    <property type="match status" value="1"/>
</dbReference>
<evidence type="ECO:0000256" key="2">
    <source>
        <dbReference type="ARBA" id="ARBA00022448"/>
    </source>
</evidence>
<name>A0A7U8C1P9_NEPCE</name>
<feature type="transmembrane region" description="Helical" evidence="9">
    <location>
        <begin position="101"/>
        <end position="117"/>
    </location>
</feature>
<evidence type="ECO:0000256" key="4">
    <source>
        <dbReference type="ARBA" id="ARBA00022989"/>
    </source>
</evidence>
<dbReference type="Gene3D" id="1.20.120.350">
    <property type="entry name" value="Voltage-gated potassium channels. Chain C"/>
    <property type="match status" value="1"/>
</dbReference>
<dbReference type="PANTHER" id="PTHR11537:SF254">
    <property type="entry name" value="POTASSIUM VOLTAGE-GATED CHANNEL PROTEIN SHAB"/>
    <property type="match status" value="1"/>
</dbReference>
<dbReference type="Gene3D" id="1.10.287.70">
    <property type="match status" value="1"/>
</dbReference>
<proteinExistence type="predicted"/>
<evidence type="ECO:0000256" key="5">
    <source>
        <dbReference type="ARBA" id="ARBA00023065"/>
    </source>
</evidence>
<feature type="transmembrane region" description="Helical" evidence="9">
    <location>
        <begin position="209"/>
        <end position="234"/>
    </location>
</feature>
<comment type="subcellular location">
    <subcellularLocation>
        <location evidence="1">Membrane</location>
        <topology evidence="1">Multi-pass membrane protein</topology>
    </subcellularLocation>
</comment>
<keyword evidence="8" id="KW-0175">Coiled coil</keyword>
<keyword evidence="6 9" id="KW-0472">Membrane</keyword>
<evidence type="ECO:0000256" key="3">
    <source>
        <dbReference type="ARBA" id="ARBA00022692"/>
    </source>
</evidence>
<organism evidence="11 12">
    <name type="scientific">Neptuniibacter caesariensis</name>
    <dbReference type="NCBI Taxonomy" id="207954"/>
    <lineage>
        <taxon>Bacteria</taxon>
        <taxon>Pseudomonadati</taxon>
        <taxon>Pseudomonadota</taxon>
        <taxon>Gammaproteobacteria</taxon>
        <taxon>Oceanospirillales</taxon>
        <taxon>Oceanospirillaceae</taxon>
        <taxon>Neptuniibacter</taxon>
    </lineage>
</organism>
<dbReference type="InterPro" id="IPR027359">
    <property type="entry name" value="Volt_channel_dom_sf"/>
</dbReference>
<dbReference type="GO" id="GO:0008076">
    <property type="term" value="C:voltage-gated potassium channel complex"/>
    <property type="evidence" value="ECO:0007669"/>
    <property type="project" value="InterPro"/>
</dbReference>
<reference evidence="11 12" key="1">
    <citation type="submission" date="2006-02" db="EMBL/GenBank/DDBJ databases">
        <authorList>
            <person name="Pinhassi J."/>
            <person name="Pedros-Alio C."/>
            <person name="Ferriera S."/>
            <person name="Johnson J."/>
            <person name="Kravitz S."/>
            <person name="Halpern A."/>
            <person name="Remington K."/>
            <person name="Beeson K."/>
            <person name="Tran B."/>
            <person name="Rogers Y.-H."/>
            <person name="Friedman R."/>
            <person name="Venter J.C."/>
        </authorList>
    </citation>
    <scope>NUCLEOTIDE SEQUENCE [LARGE SCALE GENOMIC DNA]</scope>
    <source>
        <strain evidence="11 12">MED92</strain>
    </source>
</reference>
<evidence type="ECO:0000256" key="9">
    <source>
        <dbReference type="SAM" id="Phobius"/>
    </source>
</evidence>
<dbReference type="InterPro" id="IPR013099">
    <property type="entry name" value="K_chnl_dom"/>
</dbReference>
<evidence type="ECO:0000256" key="8">
    <source>
        <dbReference type="SAM" id="Coils"/>
    </source>
</evidence>
<feature type="transmembrane region" description="Helical" evidence="9">
    <location>
        <begin position="153"/>
        <end position="174"/>
    </location>
</feature>
<dbReference type="EMBL" id="AAOW01000031">
    <property type="protein sequence ID" value="EAR59828.1"/>
    <property type="molecule type" value="Genomic_DNA"/>
</dbReference>
<evidence type="ECO:0000313" key="12">
    <source>
        <dbReference type="Proteomes" id="UP000002171"/>
    </source>
</evidence>